<keyword evidence="4" id="KW-1185">Reference proteome</keyword>
<evidence type="ECO:0000313" key="2">
    <source>
        <dbReference type="EMBL" id="ADO72143.1"/>
    </source>
</evidence>
<organism evidence="3 5">
    <name type="scientific">Stigmatella aurantiaca (strain DW4/3-1)</name>
    <dbReference type="NCBI Taxonomy" id="378806"/>
    <lineage>
        <taxon>Bacteria</taxon>
        <taxon>Pseudomonadati</taxon>
        <taxon>Myxococcota</taxon>
        <taxon>Myxococcia</taxon>
        <taxon>Myxococcales</taxon>
        <taxon>Cystobacterineae</taxon>
        <taxon>Archangiaceae</taxon>
        <taxon>Stigmatella</taxon>
    </lineage>
</organism>
<sequence length="524" mass="55005">MKTFSGTGRWQGQGGGRGRAGQWRGGWWVALVLAACGGSGEGMSPQEEPPPLEQVADPPTPQEPSEAVPTPPASPSEDPPGTVPEVIAPWPRHYGGKGYERLLAMASDSSGGFVAGGFFGDAPFPLTTGFALARYDSTGAPLWVRQVTTDDVWLNDLTVTPEGNILAVGNYRGTPNLGTGALPEARPHLGTGPYSGVFVAKFSPSGQIVWSQGFVATSLDRDSGRVLAWSISADAVATDANGSLIVAGNFHGQVNFGTGTLYAGNASTYGEDPYPGGFVAKFTWQGQPVWSKAFEATPAEPRNLVHTVATDASGNVLVGGRAGGGANLGDGLLPHASAFIVKYTPAGGFLWKRLFSNAYGEVTAVRAFGVDQVVFNANLGGIFSFAGQNYFGGDPNDQGYPLNRSGYTGALTAQGADRWIRDQGLVTLNGLVTDAHLTVTATGFEPHSTASHFISRYNNSGVFLWNRSFDGGLAPLDSPHRLLLAPQPGSKVVVGSDFFNSIHHEGTVYSSRGSTDLFYFQIAP</sequence>
<dbReference type="AlphaFoldDB" id="Q08N98"/>
<feature type="region of interest" description="Disordered" evidence="1">
    <location>
        <begin position="38"/>
        <end position="89"/>
    </location>
</feature>
<protein>
    <submittedName>
        <fullName evidence="3">Uncharacterized protein</fullName>
    </submittedName>
</protein>
<dbReference type="EMBL" id="CP002271">
    <property type="protein sequence ID" value="ADO72143.1"/>
    <property type="molecule type" value="Genomic_DNA"/>
</dbReference>
<reference evidence="3 5" key="1">
    <citation type="submission" date="2006-04" db="EMBL/GenBank/DDBJ databases">
        <authorList>
            <person name="Nierman W.C."/>
        </authorList>
    </citation>
    <scope>NUCLEOTIDE SEQUENCE [LARGE SCALE GENOMIC DNA]</scope>
    <source>
        <strain evidence="3 5">DW4/3-1</strain>
    </source>
</reference>
<dbReference type="OrthoDB" id="5525679at2"/>
<proteinExistence type="predicted"/>
<feature type="region of interest" description="Disordered" evidence="1">
    <location>
        <begin position="1"/>
        <end position="22"/>
    </location>
</feature>
<reference evidence="2 4" key="2">
    <citation type="journal article" date="2011" name="Mol. Biol. Evol.">
        <title>Comparative genomic analysis of fruiting body formation in Myxococcales.</title>
        <authorList>
            <person name="Huntley S."/>
            <person name="Hamann N."/>
            <person name="Wegener-Feldbrugge S."/>
            <person name="Treuner-Lange A."/>
            <person name="Kube M."/>
            <person name="Reinhardt R."/>
            <person name="Klages S."/>
            <person name="Muller R."/>
            <person name="Ronning C.M."/>
            <person name="Nierman W.C."/>
            <person name="Sogaard-Andersen L."/>
        </authorList>
    </citation>
    <scope>NUCLEOTIDE SEQUENCE [LARGE SCALE GENOMIC DNA]</scope>
    <source>
        <strain evidence="2 4">DW4/3-1</strain>
    </source>
</reference>
<dbReference type="PANTHER" id="PTHR42754:SF1">
    <property type="entry name" value="LIPOPROTEIN"/>
    <property type="match status" value="1"/>
</dbReference>
<dbReference type="Proteomes" id="UP000032702">
    <property type="component" value="Unassembled WGS sequence"/>
</dbReference>
<feature type="compositionally biased region" description="Pro residues" evidence="1">
    <location>
        <begin position="47"/>
        <end position="62"/>
    </location>
</feature>
<dbReference type="STRING" id="378806.STAUR_4363"/>
<gene>
    <name evidence="2" type="ordered locus">STAUR_4363</name>
    <name evidence="3" type="ORF">STIAU_6585</name>
</gene>
<name>Q08N98_STIAD</name>
<evidence type="ECO:0000313" key="5">
    <source>
        <dbReference type="Proteomes" id="UP000032702"/>
    </source>
</evidence>
<feature type="compositionally biased region" description="Gly residues" evidence="1">
    <location>
        <begin position="9"/>
        <end position="19"/>
    </location>
</feature>
<evidence type="ECO:0000256" key="1">
    <source>
        <dbReference type="SAM" id="MobiDB-lite"/>
    </source>
</evidence>
<dbReference type="Proteomes" id="UP000001351">
    <property type="component" value="Chromosome"/>
</dbReference>
<evidence type="ECO:0000313" key="3">
    <source>
        <dbReference type="EMBL" id="EAU61958.1"/>
    </source>
</evidence>
<accession>Q08N98</accession>
<dbReference type="HOGENOM" id="CLU_519633_0_0_7"/>
<dbReference type="eggNOG" id="COG1520">
    <property type="taxonomic scope" value="Bacteria"/>
</dbReference>
<dbReference type="SUPFAM" id="SSF63829">
    <property type="entry name" value="Calcium-dependent phosphotriesterase"/>
    <property type="match status" value="1"/>
</dbReference>
<feature type="compositionally biased region" description="Pro residues" evidence="1">
    <location>
        <begin position="69"/>
        <end position="82"/>
    </location>
</feature>
<dbReference type="EMBL" id="AAMD01000295">
    <property type="protein sequence ID" value="EAU61958.1"/>
    <property type="molecule type" value="Genomic_DNA"/>
</dbReference>
<dbReference type="RefSeq" id="WP_002619978.1">
    <property type="nucleotide sequence ID" value="NC_014623.1"/>
</dbReference>
<dbReference type="KEGG" id="sur:STAUR_4363"/>
<dbReference type="PANTHER" id="PTHR42754">
    <property type="entry name" value="ENDOGLUCANASE"/>
    <property type="match status" value="1"/>
</dbReference>
<evidence type="ECO:0000313" key="4">
    <source>
        <dbReference type="Proteomes" id="UP000001351"/>
    </source>
</evidence>